<evidence type="ECO:0000259" key="3">
    <source>
        <dbReference type="PROSITE" id="PS50041"/>
    </source>
</evidence>
<evidence type="ECO:0000313" key="4">
    <source>
        <dbReference type="EMBL" id="RWS24418.1"/>
    </source>
</evidence>
<name>A0A443SA34_9ACAR</name>
<feature type="region of interest" description="Disordered" evidence="1">
    <location>
        <begin position="398"/>
        <end position="418"/>
    </location>
</feature>
<feature type="domain" description="C-type lectin" evidence="3">
    <location>
        <begin position="1"/>
        <end position="90"/>
    </location>
</feature>
<keyword evidence="2" id="KW-0472">Membrane</keyword>
<dbReference type="EMBL" id="NCKV01004907">
    <property type="protein sequence ID" value="RWS24418.1"/>
    <property type="molecule type" value="Genomic_DNA"/>
</dbReference>
<dbReference type="GO" id="GO:0030246">
    <property type="term" value="F:carbohydrate binding"/>
    <property type="evidence" value="ECO:0007669"/>
    <property type="project" value="UniProtKB-KW"/>
</dbReference>
<dbReference type="OrthoDB" id="6537699at2759"/>
<dbReference type="STRING" id="299467.A0A443SA34"/>
<evidence type="ECO:0000313" key="5">
    <source>
        <dbReference type="Proteomes" id="UP000288716"/>
    </source>
</evidence>
<reference evidence="4 5" key="1">
    <citation type="journal article" date="2018" name="Gigascience">
        <title>Genomes of trombidid mites reveal novel predicted allergens and laterally-transferred genes associated with secondary metabolism.</title>
        <authorList>
            <person name="Dong X."/>
            <person name="Chaisiri K."/>
            <person name="Xia D."/>
            <person name="Armstrong S.D."/>
            <person name="Fang Y."/>
            <person name="Donnelly M.J."/>
            <person name="Kadowaki T."/>
            <person name="McGarry J.W."/>
            <person name="Darby A.C."/>
            <person name="Makepeace B.L."/>
        </authorList>
    </citation>
    <scope>NUCLEOTIDE SEQUENCE [LARGE SCALE GENOMIC DNA]</scope>
    <source>
        <strain evidence="4">UoL-UT</strain>
    </source>
</reference>
<comment type="caution">
    <text evidence="4">The sequence shown here is derived from an EMBL/GenBank/DDBJ whole genome shotgun (WGS) entry which is preliminary data.</text>
</comment>
<sequence length="473" mass="54774">MVSIHSAEENAFLKTFTLPSNYYWLGAYRKELNKRTFIWKDGSVFNFAKWWGHNPDNLHDEKASCVSAYTGDVPEWFDEPCSNARYQMCQKQIGGQSDEIVESSIEKLRKNLTNLIKQSGNKKVDLQREISVLSNKMEEKVKSVEEKIDDVYYDLQSIAMSFETIYAPTSKYDEEELDDAKVVSDNVQKPLVITTQTDDISYDSCFMANHRGENISKCYHFEKFGASFTEASEICRSENSSLVSIQDVNENDFLKRKMLFNENYWTAGIRIIQNNDYFTWSNGDSFQFTNWAENEPKRESNANCISIRHGQWFASDCNEKYSVICERTKASKKYMEDELGSSLINKHMISINKATVDLKNLKESIENIYAKDAKIVNALQKIIDGKIFIHMKIDQKGRHKDIKHERPKRSRSSSNVRSRREINLQNVNDSQRLIDVEKEIVNLRIVLAGIIIVNIVLLIIITSRNRKSEKSRS</sequence>
<dbReference type="Proteomes" id="UP000288716">
    <property type="component" value="Unassembled WGS sequence"/>
</dbReference>
<dbReference type="InterPro" id="IPR016186">
    <property type="entry name" value="C-type_lectin-like/link_sf"/>
</dbReference>
<evidence type="ECO:0000256" key="2">
    <source>
        <dbReference type="SAM" id="Phobius"/>
    </source>
</evidence>
<dbReference type="AlphaFoldDB" id="A0A443SA34"/>
<feature type="transmembrane region" description="Helical" evidence="2">
    <location>
        <begin position="441"/>
        <end position="462"/>
    </location>
</feature>
<keyword evidence="4" id="KW-0430">Lectin</keyword>
<accession>A0A443SA34</accession>
<feature type="domain" description="C-type lectin" evidence="3">
    <location>
        <begin position="214"/>
        <end position="326"/>
    </location>
</feature>
<dbReference type="InterPro" id="IPR050111">
    <property type="entry name" value="C-type_lectin/snaclec_domain"/>
</dbReference>
<dbReference type="VEuPathDB" id="VectorBase:LDEU007621"/>
<dbReference type="PROSITE" id="PS50041">
    <property type="entry name" value="C_TYPE_LECTIN_2"/>
    <property type="match status" value="2"/>
</dbReference>
<feature type="compositionally biased region" description="Basic residues" evidence="1">
    <location>
        <begin position="398"/>
        <end position="411"/>
    </location>
</feature>
<dbReference type="SUPFAM" id="SSF56436">
    <property type="entry name" value="C-type lectin-like"/>
    <property type="match status" value="2"/>
</dbReference>
<evidence type="ECO:0000256" key="1">
    <source>
        <dbReference type="SAM" id="MobiDB-lite"/>
    </source>
</evidence>
<dbReference type="PANTHER" id="PTHR22803">
    <property type="entry name" value="MANNOSE, PHOSPHOLIPASE, LECTIN RECEPTOR RELATED"/>
    <property type="match status" value="1"/>
</dbReference>
<dbReference type="SMART" id="SM00034">
    <property type="entry name" value="CLECT"/>
    <property type="match status" value="2"/>
</dbReference>
<keyword evidence="5" id="KW-1185">Reference proteome</keyword>
<dbReference type="Gene3D" id="3.10.100.10">
    <property type="entry name" value="Mannose-Binding Protein A, subunit A"/>
    <property type="match status" value="2"/>
</dbReference>
<dbReference type="InterPro" id="IPR001304">
    <property type="entry name" value="C-type_lectin-like"/>
</dbReference>
<dbReference type="Pfam" id="PF00059">
    <property type="entry name" value="Lectin_C"/>
    <property type="match status" value="2"/>
</dbReference>
<keyword evidence="2" id="KW-1133">Transmembrane helix</keyword>
<proteinExistence type="predicted"/>
<organism evidence="4 5">
    <name type="scientific">Leptotrombidium deliense</name>
    <dbReference type="NCBI Taxonomy" id="299467"/>
    <lineage>
        <taxon>Eukaryota</taxon>
        <taxon>Metazoa</taxon>
        <taxon>Ecdysozoa</taxon>
        <taxon>Arthropoda</taxon>
        <taxon>Chelicerata</taxon>
        <taxon>Arachnida</taxon>
        <taxon>Acari</taxon>
        <taxon>Acariformes</taxon>
        <taxon>Trombidiformes</taxon>
        <taxon>Prostigmata</taxon>
        <taxon>Anystina</taxon>
        <taxon>Parasitengona</taxon>
        <taxon>Trombiculoidea</taxon>
        <taxon>Trombiculidae</taxon>
        <taxon>Leptotrombidium</taxon>
    </lineage>
</organism>
<dbReference type="InterPro" id="IPR016187">
    <property type="entry name" value="CTDL_fold"/>
</dbReference>
<gene>
    <name evidence="4" type="ORF">B4U80_13222</name>
</gene>
<protein>
    <submittedName>
        <fullName evidence="4">Membrane-bound C-type lectin-like protein</fullName>
    </submittedName>
</protein>
<dbReference type="CDD" id="cd00037">
    <property type="entry name" value="CLECT"/>
    <property type="match status" value="1"/>
</dbReference>
<keyword evidence="2" id="KW-0812">Transmembrane</keyword>